<dbReference type="EMBL" id="FONV01000009">
    <property type="protein sequence ID" value="SFF35593.1"/>
    <property type="molecule type" value="Genomic_DNA"/>
</dbReference>
<name>A0A1I2I1T4_9ACTN</name>
<dbReference type="CDD" id="cd04301">
    <property type="entry name" value="NAT_SF"/>
    <property type="match status" value="1"/>
</dbReference>
<protein>
    <submittedName>
        <fullName evidence="4">Ribosomal protein S18 acetylase RimI</fullName>
    </submittedName>
</protein>
<dbReference type="Proteomes" id="UP000199645">
    <property type="component" value="Unassembled WGS sequence"/>
</dbReference>
<proteinExistence type="predicted"/>
<accession>A0A1I2I1T4</accession>
<dbReference type="Pfam" id="PF00583">
    <property type="entry name" value="Acetyltransf_1"/>
    <property type="match status" value="1"/>
</dbReference>
<dbReference type="PANTHER" id="PTHR43877">
    <property type="entry name" value="AMINOALKYLPHOSPHONATE N-ACETYLTRANSFERASE-RELATED-RELATED"/>
    <property type="match status" value="1"/>
</dbReference>
<dbReference type="InterPro" id="IPR016181">
    <property type="entry name" value="Acyl_CoA_acyltransferase"/>
</dbReference>
<evidence type="ECO:0000256" key="1">
    <source>
        <dbReference type="ARBA" id="ARBA00022679"/>
    </source>
</evidence>
<keyword evidence="1" id="KW-0808">Transferase</keyword>
<keyword evidence="5" id="KW-1185">Reference proteome</keyword>
<gene>
    <name evidence="4" type="ORF">SAMN05421541_109157</name>
</gene>
<feature type="domain" description="N-acetyltransferase" evidence="3">
    <location>
        <begin position="8"/>
        <end position="140"/>
    </location>
</feature>
<keyword evidence="4" id="KW-0689">Ribosomal protein</keyword>
<keyword evidence="2" id="KW-0012">Acyltransferase</keyword>
<sequence>MGEGFRVSDIRQFRWSDYDRVVEVWRQSGADVLSRAELEAKLVRDPELFLVAAAGEDIAGVVLGTYDGRRGWIFRLGVHPGHRRRGVATRLIAELEVRFRALGCPRINLLVRPDNEAGLRFWQSLGYLTYPDVLCSKPVS</sequence>
<evidence type="ECO:0000313" key="4">
    <source>
        <dbReference type="EMBL" id="SFF35593.1"/>
    </source>
</evidence>
<evidence type="ECO:0000313" key="5">
    <source>
        <dbReference type="Proteomes" id="UP000199645"/>
    </source>
</evidence>
<keyword evidence="4" id="KW-0687">Ribonucleoprotein</keyword>
<dbReference type="GO" id="GO:0005840">
    <property type="term" value="C:ribosome"/>
    <property type="evidence" value="ECO:0007669"/>
    <property type="project" value="UniProtKB-KW"/>
</dbReference>
<dbReference type="InterPro" id="IPR000182">
    <property type="entry name" value="GNAT_dom"/>
</dbReference>
<reference evidence="4 5" key="1">
    <citation type="submission" date="2016-10" db="EMBL/GenBank/DDBJ databases">
        <authorList>
            <person name="de Groot N.N."/>
        </authorList>
    </citation>
    <scope>NUCLEOTIDE SEQUENCE [LARGE SCALE GENOMIC DNA]</scope>
    <source>
        <strain evidence="4 5">DSM 43019</strain>
    </source>
</reference>
<dbReference type="SUPFAM" id="SSF55729">
    <property type="entry name" value="Acyl-CoA N-acyltransferases (Nat)"/>
    <property type="match status" value="1"/>
</dbReference>
<dbReference type="GO" id="GO:0016747">
    <property type="term" value="F:acyltransferase activity, transferring groups other than amino-acyl groups"/>
    <property type="evidence" value="ECO:0007669"/>
    <property type="project" value="InterPro"/>
</dbReference>
<dbReference type="Gene3D" id="3.40.630.30">
    <property type="match status" value="1"/>
</dbReference>
<dbReference type="PROSITE" id="PS51186">
    <property type="entry name" value="GNAT"/>
    <property type="match status" value="1"/>
</dbReference>
<evidence type="ECO:0000259" key="3">
    <source>
        <dbReference type="PROSITE" id="PS51186"/>
    </source>
</evidence>
<dbReference type="InterPro" id="IPR050832">
    <property type="entry name" value="Bact_Acetyltransf"/>
</dbReference>
<dbReference type="AlphaFoldDB" id="A0A1I2I1T4"/>
<organism evidence="4 5">
    <name type="scientific">Actinoplanes philippinensis</name>
    <dbReference type="NCBI Taxonomy" id="35752"/>
    <lineage>
        <taxon>Bacteria</taxon>
        <taxon>Bacillati</taxon>
        <taxon>Actinomycetota</taxon>
        <taxon>Actinomycetes</taxon>
        <taxon>Micromonosporales</taxon>
        <taxon>Micromonosporaceae</taxon>
        <taxon>Actinoplanes</taxon>
    </lineage>
</organism>
<evidence type="ECO:0000256" key="2">
    <source>
        <dbReference type="ARBA" id="ARBA00023315"/>
    </source>
</evidence>
<dbReference type="STRING" id="35752.SAMN05421541_109157"/>
<dbReference type="OrthoDB" id="1821130at2"/>